<gene>
    <name evidence="1" type="ORF">OESDEN_04504</name>
</gene>
<organism evidence="1 2">
    <name type="scientific">Oesophagostomum dentatum</name>
    <name type="common">Nodular worm</name>
    <dbReference type="NCBI Taxonomy" id="61180"/>
    <lineage>
        <taxon>Eukaryota</taxon>
        <taxon>Metazoa</taxon>
        <taxon>Ecdysozoa</taxon>
        <taxon>Nematoda</taxon>
        <taxon>Chromadorea</taxon>
        <taxon>Rhabditida</taxon>
        <taxon>Rhabditina</taxon>
        <taxon>Rhabditomorpha</taxon>
        <taxon>Strongyloidea</taxon>
        <taxon>Strongylidae</taxon>
        <taxon>Oesophagostomum</taxon>
    </lineage>
</organism>
<proteinExistence type="predicted"/>
<sequence length="122" mass="14151">MLEDVLVSSAIVSKAKYGGRCLTAPTHKRHSCGTKPVCSAHDYLENDKKEREHRKKRDAESAKVIWSDEKKFNLDGCDGQRSYWHDIRKEPMYFNRRNFGGDFLMIWGGGFLWWQEGRAGIL</sequence>
<name>A0A0B1TJG6_OESDE</name>
<reference evidence="1 2" key="1">
    <citation type="submission" date="2014-03" db="EMBL/GenBank/DDBJ databases">
        <title>Draft genome of the hookworm Oesophagostomum dentatum.</title>
        <authorList>
            <person name="Mitreva M."/>
        </authorList>
    </citation>
    <scope>NUCLEOTIDE SEQUENCE [LARGE SCALE GENOMIC DNA]</scope>
    <source>
        <strain evidence="1 2">OD-Hann</strain>
    </source>
</reference>
<dbReference type="EMBL" id="KN549927">
    <property type="protein sequence ID" value="KHJ95550.1"/>
    <property type="molecule type" value="Genomic_DNA"/>
</dbReference>
<protein>
    <submittedName>
        <fullName evidence="1">Uncharacterized protein</fullName>
    </submittedName>
</protein>
<accession>A0A0B1TJG6</accession>
<keyword evidence="2" id="KW-1185">Reference proteome</keyword>
<evidence type="ECO:0000313" key="2">
    <source>
        <dbReference type="Proteomes" id="UP000053660"/>
    </source>
</evidence>
<dbReference type="AlphaFoldDB" id="A0A0B1TJG6"/>
<dbReference type="GO" id="GO:0003676">
    <property type="term" value="F:nucleic acid binding"/>
    <property type="evidence" value="ECO:0007669"/>
    <property type="project" value="InterPro"/>
</dbReference>
<evidence type="ECO:0000313" key="1">
    <source>
        <dbReference type="EMBL" id="KHJ95550.1"/>
    </source>
</evidence>
<dbReference type="OrthoDB" id="5857894at2759"/>
<dbReference type="Proteomes" id="UP000053660">
    <property type="component" value="Unassembled WGS sequence"/>
</dbReference>
<dbReference type="Gene3D" id="3.30.420.10">
    <property type="entry name" value="Ribonuclease H-like superfamily/Ribonuclease H"/>
    <property type="match status" value="1"/>
</dbReference>
<dbReference type="InterPro" id="IPR036397">
    <property type="entry name" value="RNaseH_sf"/>
</dbReference>